<dbReference type="Gene3D" id="1.10.357.50">
    <property type="match status" value="1"/>
</dbReference>
<evidence type="ECO:0000259" key="1">
    <source>
        <dbReference type="PROSITE" id="PS51258"/>
    </source>
</evidence>
<gene>
    <name evidence="3" type="ORF">U9M48_039139</name>
</gene>
<feature type="domain" description="MHD2" evidence="2">
    <location>
        <begin position="774"/>
        <end position="884"/>
    </location>
</feature>
<proteinExistence type="predicted"/>
<keyword evidence="4" id="KW-1185">Reference proteome</keyword>
<sequence length="943" mass="104813">MARFFRDDSSRSSDFPAAAAAAATSSAQPLPSPLPDLGVPFSAAELRDTAYELLAAASRATGTKPLTYIPQSASIAITPSSSSFLQRGVKGALGIEALPSSKGGRTAALELVRVRMGVTDQADARIRRGLLRVAAGQLGRGAESMVLPLEFLQKFKPSDFSDPVEYKAWQTRNFKLLEAGLLVHPLVPLKKSNVSAKIMRQIIHEAYDGQLETGRNSESMQRLRSTVLSLACRSLDETSDECHWADGFPLNLHIYKMLVEACFDAEDGTVVNEIDEVMELLKKTWLILGVNQMIHNLCFTWALFNRFVMLDRANNELLSSTENLLVEVAKDAKITNDPDYCDVLSSTLNSIMSWTEKRLFAYHGTFNTSNIDSMQYIVSIGISTAEILVVATSYEYHNGRKEEIDVVRSRIETYIQSSLRAAFSQKMEEVGSKRSKNHMPVLSILAKEIGDLAIKEKNIYSPILKKWHSLAAGVAVATLHTCFGNELKQFIAGLTELTSDTAQVLKVADKLEKDLVHIAVEDSLDSDDRVNSLIREMPPYEAGSVMSNLVKAWVKEQVEKLKGWADQNLQQETWNPKDNDRDSFAPSSVQMLHIIEETIDKFFELPITLHCTLLPDLTAGLDRCAQYYVSKVKSGCGTLSSFFPQLPHLTRCDVGSKLLKKKEKTQFPVKRGSQVGSTTGNDASSLPGLCVRINTLHYIQNELENLDKKMKMYIQNVGAGQPDTTDGLKTNFEPSRAACQQGIRQMCETTAYMVIFSDLSHVLLDTLYVSSPASNRILPLLKELGPILRVISATVFNEVRNGLITALMKASFDGFLLVLLAGGPTRAFSCQDYQIIEEDFRALRGLYLEYCDCLPQELVVKASLEVKNILPLLRTDTATLIERFQQLLSESCESTTKSRFPMPPVPAHWSPDNPNTILRILCYRNDEAATKFLKKAYNLPKTL</sequence>
<dbReference type="PANTHER" id="PTHR31280">
    <property type="entry name" value="PROTEIN UNC-13 HOMOLOG"/>
    <property type="match status" value="1"/>
</dbReference>
<feature type="domain" description="MHD1" evidence="1">
    <location>
        <begin position="502"/>
        <end position="646"/>
    </location>
</feature>
<reference evidence="3 4" key="1">
    <citation type="submission" date="2024-02" db="EMBL/GenBank/DDBJ databases">
        <title>High-quality chromosome-scale genome assembly of Pensacola bahiagrass (Paspalum notatum Flugge var. saurae).</title>
        <authorList>
            <person name="Vega J.M."/>
            <person name="Podio M."/>
            <person name="Orjuela J."/>
            <person name="Siena L.A."/>
            <person name="Pessino S.C."/>
            <person name="Combes M.C."/>
            <person name="Mariac C."/>
            <person name="Albertini E."/>
            <person name="Pupilli F."/>
            <person name="Ortiz J.P.A."/>
            <person name="Leblanc O."/>
        </authorList>
    </citation>
    <scope>NUCLEOTIDE SEQUENCE [LARGE SCALE GENOMIC DNA]</scope>
    <source>
        <strain evidence="3">R1</strain>
        <tissue evidence="3">Leaf</tissue>
    </source>
</reference>
<name>A0AAQ3XBS5_PASNO</name>
<dbReference type="PROSITE" id="PS51259">
    <property type="entry name" value="MHD2"/>
    <property type="match status" value="1"/>
</dbReference>
<dbReference type="AlphaFoldDB" id="A0AAQ3XBS5"/>
<dbReference type="InterPro" id="IPR014772">
    <property type="entry name" value="Munc13_dom-2"/>
</dbReference>
<evidence type="ECO:0000259" key="2">
    <source>
        <dbReference type="PROSITE" id="PS51259"/>
    </source>
</evidence>
<evidence type="ECO:0000313" key="4">
    <source>
        <dbReference type="Proteomes" id="UP001341281"/>
    </source>
</evidence>
<evidence type="ECO:0000313" key="3">
    <source>
        <dbReference type="EMBL" id="WVZ93133.1"/>
    </source>
</evidence>
<dbReference type="PROSITE" id="PS51258">
    <property type="entry name" value="MHD1"/>
    <property type="match status" value="1"/>
</dbReference>
<dbReference type="PANTHER" id="PTHR31280:SF23">
    <property type="entry name" value="RETINOL DEHYDROGENASE 13"/>
    <property type="match status" value="1"/>
</dbReference>
<dbReference type="InterPro" id="IPR057984">
    <property type="entry name" value="PATROL1_C"/>
</dbReference>
<dbReference type="InterPro" id="IPR008528">
    <property type="entry name" value="unc-13_homologue"/>
</dbReference>
<protein>
    <submittedName>
        <fullName evidence="3">Uncharacterized protein</fullName>
    </submittedName>
</protein>
<dbReference type="InterPro" id="IPR014770">
    <property type="entry name" value="Munc13_1"/>
</dbReference>
<dbReference type="EMBL" id="CP144753">
    <property type="protein sequence ID" value="WVZ93133.1"/>
    <property type="molecule type" value="Genomic_DNA"/>
</dbReference>
<dbReference type="Pfam" id="PF25761">
    <property type="entry name" value="TPR_PATROL1"/>
    <property type="match status" value="1"/>
</dbReference>
<accession>A0AAQ3XBS5</accession>
<organism evidence="3 4">
    <name type="scientific">Paspalum notatum var. saurae</name>
    <dbReference type="NCBI Taxonomy" id="547442"/>
    <lineage>
        <taxon>Eukaryota</taxon>
        <taxon>Viridiplantae</taxon>
        <taxon>Streptophyta</taxon>
        <taxon>Embryophyta</taxon>
        <taxon>Tracheophyta</taxon>
        <taxon>Spermatophyta</taxon>
        <taxon>Magnoliopsida</taxon>
        <taxon>Liliopsida</taxon>
        <taxon>Poales</taxon>
        <taxon>Poaceae</taxon>
        <taxon>PACMAD clade</taxon>
        <taxon>Panicoideae</taxon>
        <taxon>Andropogonodae</taxon>
        <taxon>Paspaleae</taxon>
        <taxon>Paspalinae</taxon>
        <taxon>Paspalum</taxon>
    </lineage>
</organism>
<dbReference type="Proteomes" id="UP001341281">
    <property type="component" value="Chromosome 09"/>
</dbReference>